<gene>
    <name evidence="2" type="ORF">PLOB_00018389</name>
</gene>
<dbReference type="Proteomes" id="UP001159405">
    <property type="component" value="Unassembled WGS sequence"/>
</dbReference>
<comment type="caution">
    <text evidence="2">The sequence shown here is derived from an EMBL/GenBank/DDBJ whole genome shotgun (WGS) entry which is preliminary data.</text>
</comment>
<protein>
    <submittedName>
        <fullName evidence="2">Uncharacterized protein</fullName>
    </submittedName>
</protein>
<feature type="signal peptide" evidence="1">
    <location>
        <begin position="1"/>
        <end position="23"/>
    </location>
</feature>
<evidence type="ECO:0000256" key="1">
    <source>
        <dbReference type="SAM" id="SignalP"/>
    </source>
</evidence>
<feature type="chain" id="PRO_5046215937" evidence="1">
    <location>
        <begin position="24"/>
        <end position="369"/>
    </location>
</feature>
<name>A0ABN8RES6_9CNID</name>
<dbReference type="EMBL" id="CALNXK010000216">
    <property type="protein sequence ID" value="CAH3176733.1"/>
    <property type="molecule type" value="Genomic_DNA"/>
</dbReference>
<reference evidence="2 3" key="1">
    <citation type="submission" date="2022-05" db="EMBL/GenBank/DDBJ databases">
        <authorList>
            <consortium name="Genoscope - CEA"/>
            <person name="William W."/>
        </authorList>
    </citation>
    <scope>NUCLEOTIDE SEQUENCE [LARGE SCALE GENOMIC DNA]</scope>
</reference>
<evidence type="ECO:0000313" key="2">
    <source>
        <dbReference type="EMBL" id="CAH3176733.1"/>
    </source>
</evidence>
<keyword evidence="1" id="KW-0732">Signal</keyword>
<proteinExistence type="predicted"/>
<keyword evidence="3" id="KW-1185">Reference proteome</keyword>
<evidence type="ECO:0000313" key="3">
    <source>
        <dbReference type="Proteomes" id="UP001159405"/>
    </source>
</evidence>
<sequence>MNTIAFKASFLLVLLSLLQSIFAQDPISSCDGISNGTRSQICLSGKCPLRCYTNSSNDPNCDQVCVVQPCAALSCNSTNCLQRCLSGGCNSLVCTGADCTQTCLGNCSEINCTVTEKCNQQCEKGHCGLRGMGYGVVEQTCAENCKDVKCKADRCRQTCVGDGCSLECPMGSRECTQDCKGPCNMKCEASECESTCTGGRCNLECGNSESNLCEQTCARGACEVKCTAKICESSCMGGHCATFTCTADDCTQICGQNCTNMRCQSKQCDQSCTKGNCNMYCETGAEMCVMSCPRGNCTLHCDGQWCKRDCTGDGCSYTGSGKEVRPSTPSPSTPNTLKPPKAGAQRVVSLHFTLFLPAIVYLISCNLII</sequence>
<organism evidence="2 3">
    <name type="scientific">Porites lobata</name>
    <dbReference type="NCBI Taxonomy" id="104759"/>
    <lineage>
        <taxon>Eukaryota</taxon>
        <taxon>Metazoa</taxon>
        <taxon>Cnidaria</taxon>
        <taxon>Anthozoa</taxon>
        <taxon>Hexacorallia</taxon>
        <taxon>Scleractinia</taxon>
        <taxon>Fungiina</taxon>
        <taxon>Poritidae</taxon>
        <taxon>Porites</taxon>
    </lineage>
</organism>
<accession>A0ABN8RES6</accession>